<sequence>MDKKIYDTIRRELKRNNPDLLLRDVPSADDISIDEIAQKFQTHLINVGDTLSIVSDASLYISKSYANGIITLSKYVSVIRSFFNDVTKARNSDDIYDACIRHLILATYH</sequence>
<protein>
    <submittedName>
        <fullName evidence="1">Uncharacterized protein</fullName>
    </submittedName>
</protein>
<dbReference type="EMBL" id="AP019525">
    <property type="protein sequence ID" value="BBI90827.1"/>
    <property type="molecule type" value="Genomic_DNA"/>
</dbReference>
<reference evidence="1 2" key="1">
    <citation type="journal article" date="2019" name="Arch. Virol.">
        <title>A novel jumbo Tenacibaculum maritimum lytic phage with head-fiber-like appendages.</title>
        <authorList>
            <person name="Kawato Y."/>
            <person name="Istiqomah I."/>
            <person name="Gaafar A.Y."/>
            <person name="Hanaoka M."/>
            <person name="Ishimaru K."/>
            <person name="Yasuike M."/>
            <person name="Nishiki I."/>
            <person name="Nakamura Y."/>
            <person name="Fujiwara A."/>
            <person name="Nakai T."/>
        </authorList>
    </citation>
    <scope>NUCLEOTIDE SEQUENCE [LARGE SCALE GENOMIC DNA]</scope>
    <source>
        <strain evidence="1 2">PTm5</strain>
    </source>
</reference>
<dbReference type="Proteomes" id="UP000424080">
    <property type="component" value="Segment"/>
</dbReference>
<evidence type="ECO:0000313" key="1">
    <source>
        <dbReference type="EMBL" id="BBI90827.1"/>
    </source>
</evidence>
<evidence type="ECO:0000313" key="2">
    <source>
        <dbReference type="Proteomes" id="UP000424080"/>
    </source>
</evidence>
<name>A0A5S9BZD2_9CAUD</name>
<proteinExistence type="predicted"/>
<organism evidence="1 2">
    <name type="scientific">Tenacibaculum phage PTm5</name>
    <dbReference type="NCBI Taxonomy" id="2547426"/>
    <lineage>
        <taxon>Viruses</taxon>
        <taxon>Duplodnaviria</taxon>
        <taxon>Heunggongvirae</taxon>
        <taxon>Uroviricota</taxon>
        <taxon>Caudoviricetes</taxon>
        <taxon>Shirahamavirus</taxon>
        <taxon>Shirahamavirus PTm1</taxon>
    </lineage>
</organism>
<accession>A0A5S9BZD2</accession>